<evidence type="ECO:0008006" key="3">
    <source>
        <dbReference type="Google" id="ProtNLM"/>
    </source>
</evidence>
<dbReference type="EMBL" id="FLYE01000034">
    <property type="protein sequence ID" value="SCA57046.1"/>
    <property type="molecule type" value="Genomic_DNA"/>
</dbReference>
<protein>
    <recommendedName>
        <fullName evidence="3">Hemerythrin-like domain-containing protein</fullName>
    </recommendedName>
</protein>
<gene>
    <name evidence="1" type="ORF">MTBPR1_40069</name>
</gene>
<evidence type="ECO:0000313" key="1">
    <source>
        <dbReference type="EMBL" id="SCA57046.1"/>
    </source>
</evidence>
<keyword evidence="2" id="KW-1185">Reference proteome</keyword>
<dbReference type="Proteomes" id="UP000231658">
    <property type="component" value="Unassembled WGS sequence"/>
</dbReference>
<dbReference type="RefSeq" id="WP_126465190.1">
    <property type="nucleotide sequence ID" value="NZ_FLYE01000034.1"/>
</dbReference>
<accession>A0A1C3RIF5</accession>
<name>A0A1C3RIF5_9PROT</name>
<proteinExistence type="predicted"/>
<reference evidence="1 2" key="1">
    <citation type="submission" date="2016-07" db="EMBL/GenBank/DDBJ databases">
        <authorList>
            <person name="Lefevre C.T."/>
        </authorList>
    </citation>
    <scope>NUCLEOTIDE SEQUENCE [LARGE SCALE GENOMIC DNA]</scope>
    <source>
        <strain evidence="1">PR1</strain>
    </source>
</reference>
<evidence type="ECO:0000313" key="2">
    <source>
        <dbReference type="Proteomes" id="UP000231658"/>
    </source>
</evidence>
<dbReference type="AlphaFoldDB" id="A0A1C3RIF5"/>
<organism evidence="1 2">
    <name type="scientific">Candidatus Terasakiella magnetica</name>
    <dbReference type="NCBI Taxonomy" id="1867952"/>
    <lineage>
        <taxon>Bacteria</taxon>
        <taxon>Pseudomonadati</taxon>
        <taxon>Pseudomonadota</taxon>
        <taxon>Alphaproteobacteria</taxon>
        <taxon>Rhodospirillales</taxon>
        <taxon>Terasakiellaceae</taxon>
        <taxon>Terasakiella</taxon>
    </lineage>
</organism>
<sequence>MNRQHMNYEDELYVPYLSQRKRKINNIIAFCESYPAALDDQSFRECVFSRLLSHLEEQLHYKEHLYKTISCEHLDKYKISNQQKVTDLLEACSKLQGRSEDIATHFYKLVSQWQEQHHDAMQNECENCDLLAGCTKHLR</sequence>